<comment type="caution">
    <text evidence="6">The sequence shown here is derived from an EMBL/GenBank/DDBJ whole genome shotgun (WGS) entry which is preliminary data.</text>
</comment>
<evidence type="ECO:0000256" key="3">
    <source>
        <dbReference type="ARBA" id="ARBA00023002"/>
    </source>
</evidence>
<dbReference type="InterPro" id="IPR001017">
    <property type="entry name" value="DH_E1"/>
</dbReference>
<dbReference type="GO" id="GO:0016624">
    <property type="term" value="F:oxidoreductase activity, acting on the aldehyde or oxo group of donors, disulfide as acceptor"/>
    <property type="evidence" value="ECO:0007669"/>
    <property type="project" value="InterPro"/>
</dbReference>
<organism evidence="6 7">
    <name type="scientific">Pinibacter aurantiacus</name>
    <dbReference type="NCBI Taxonomy" id="2851599"/>
    <lineage>
        <taxon>Bacteria</taxon>
        <taxon>Pseudomonadati</taxon>
        <taxon>Bacteroidota</taxon>
        <taxon>Chitinophagia</taxon>
        <taxon>Chitinophagales</taxon>
        <taxon>Chitinophagaceae</taxon>
        <taxon>Pinibacter</taxon>
    </lineage>
</organism>
<evidence type="ECO:0000313" key="7">
    <source>
        <dbReference type="Proteomes" id="UP000812270"/>
    </source>
</evidence>
<dbReference type="InterPro" id="IPR033248">
    <property type="entry name" value="Transketolase_C"/>
</dbReference>
<evidence type="ECO:0000259" key="5">
    <source>
        <dbReference type="SMART" id="SM00861"/>
    </source>
</evidence>
<dbReference type="GO" id="GO:0007584">
    <property type="term" value="P:response to nutrient"/>
    <property type="evidence" value="ECO:0007669"/>
    <property type="project" value="TreeGrafter"/>
</dbReference>
<protein>
    <submittedName>
        <fullName evidence="6">Transketolase</fullName>
    </submittedName>
</protein>
<sequence length="798" mass="88814">MENLIHSDSIADMQQLSFDSFREQVLNDYKVACESREASLLGRKEVLTGKAKFGIFGDGKEVPQVALSRFFKPGDFYSGYYRDQTIAFATGGATVQEFFAQLYADPDRTNDPHSGGRQMNSHFATPFVDDNGEILDLINRRNLAAGMAPTAGQMPKALGLALASKSFREIDQLQQFTNLSNKGNEVCFCTIGDASTSEGHFWETVNAAGVQQVPLAIFVWDDGYGISVPTKYQTTKGSISEALKGFQKKNGSNGIDIYKVKAWDYAGMCEVFEAGIQKIRDTHIPAVFHVEEVTQPQGHSTSGSHERYKSNERLAWEKEWDCLKKMKEWIIENALVSEEELSEIELKAKDYVKQSKINAWENYIAPIKQQVSKAVTLLKEFATSLPDQANAINTISSVLSAHREPGRKDVMKSIHNALLLSKDKKKNQPLQDYYNELLALNKSLFNTYLLNENAKSALRVKEVKAGYDDHSQVLNGYEVLNKYFDALFANNPKVLAFGEDLGSIGDVNQGFAGLQAKYGEKRIFDTGIRELTIIGQGIGMAMRGLRPIAEIQYLDYVLYGLQPLSDDLASMHYRTAGKQSAPLIVRTRGHRLEGIWHSGSPMGMLVNSLRGIHVCVPRNMVQAAGMYNTLLQSSDPAIVIESLNGYRLKEKLPSNLLEYRVPLGVPEIIREGSDITIVSYGSTLRIIQEAADILAAHNIHCEIVDVQTLLPFDVNGSIIESLKKTNRIVFIDEDVPGGAAAYMFNIVMEKQGGYKWLDVAPRTVTAKAHRPAYASDGDYFSKPNVEEIVDVVMEMTRE</sequence>
<evidence type="ECO:0000313" key="6">
    <source>
        <dbReference type="EMBL" id="MBV4356949.1"/>
    </source>
</evidence>
<dbReference type="RefSeq" id="WP_217790579.1">
    <property type="nucleotide sequence ID" value="NZ_JAHSPG010000003.1"/>
</dbReference>
<evidence type="ECO:0000256" key="2">
    <source>
        <dbReference type="ARBA" id="ARBA00003906"/>
    </source>
</evidence>
<dbReference type="Pfam" id="PF02780">
    <property type="entry name" value="Transketolase_C"/>
    <property type="match status" value="1"/>
</dbReference>
<evidence type="ECO:0000256" key="1">
    <source>
        <dbReference type="ARBA" id="ARBA00001964"/>
    </source>
</evidence>
<dbReference type="InterPro" id="IPR005475">
    <property type="entry name" value="Transketolase-like_Pyr-bd"/>
</dbReference>
<feature type="domain" description="Transketolase-like pyrimidine-binding" evidence="5">
    <location>
        <begin position="474"/>
        <end position="648"/>
    </location>
</feature>
<gene>
    <name evidence="6" type="ORF">KTO63_07330</name>
</gene>
<dbReference type="PANTHER" id="PTHR42980">
    <property type="entry name" value="2-OXOISOVALERATE DEHYDROGENASE SUBUNIT BETA-RELATED"/>
    <property type="match status" value="1"/>
</dbReference>
<dbReference type="Pfam" id="PF02779">
    <property type="entry name" value="Transket_pyr"/>
    <property type="match status" value="1"/>
</dbReference>
<comment type="cofactor">
    <cofactor evidence="1">
        <name>thiamine diphosphate</name>
        <dbReference type="ChEBI" id="CHEBI:58937"/>
    </cofactor>
</comment>
<evidence type="ECO:0000256" key="4">
    <source>
        <dbReference type="ARBA" id="ARBA00023052"/>
    </source>
</evidence>
<keyword evidence="4" id="KW-0786">Thiamine pyrophosphate</keyword>
<keyword evidence="3" id="KW-0560">Oxidoreductase</keyword>
<dbReference type="Pfam" id="PF00676">
    <property type="entry name" value="E1_dh"/>
    <property type="match status" value="1"/>
</dbReference>
<name>A0A9E2S981_9BACT</name>
<accession>A0A9E2S981</accession>
<dbReference type="SMART" id="SM00861">
    <property type="entry name" value="Transket_pyr"/>
    <property type="match status" value="1"/>
</dbReference>
<keyword evidence="7" id="KW-1185">Reference proteome</keyword>
<dbReference type="EMBL" id="JAHSPG010000003">
    <property type="protein sequence ID" value="MBV4356949.1"/>
    <property type="molecule type" value="Genomic_DNA"/>
</dbReference>
<dbReference type="Proteomes" id="UP000812270">
    <property type="component" value="Unassembled WGS sequence"/>
</dbReference>
<reference evidence="6" key="1">
    <citation type="submission" date="2021-06" db="EMBL/GenBank/DDBJ databases">
        <authorList>
            <person name="Huq M.A."/>
        </authorList>
    </citation>
    <scope>NUCLEOTIDE SEQUENCE</scope>
    <source>
        <strain evidence="6">MAH-26</strain>
    </source>
</reference>
<comment type="function">
    <text evidence="2">E1 component of the 2-oxoglutarate dehydrogenase (OGDH) complex which catalyzes the decarboxylation of 2-oxoglutarate, the first step in the conversion of 2-oxoglutarate to succinyl-CoA and CO(2).</text>
</comment>
<proteinExistence type="predicted"/>
<dbReference type="GO" id="GO:0009083">
    <property type="term" value="P:branched-chain amino acid catabolic process"/>
    <property type="evidence" value="ECO:0007669"/>
    <property type="project" value="TreeGrafter"/>
</dbReference>
<dbReference type="PANTHER" id="PTHR42980:SF1">
    <property type="entry name" value="2-OXOISOVALERATE DEHYDROGENASE SUBUNIT BETA, MITOCHONDRIAL"/>
    <property type="match status" value="1"/>
</dbReference>
<dbReference type="AlphaFoldDB" id="A0A9E2S981"/>